<evidence type="ECO:0000256" key="18">
    <source>
        <dbReference type="SAM" id="Phobius"/>
    </source>
</evidence>
<keyword evidence="2" id="KW-0723">Serine/threonine-protein kinase</keyword>
<dbReference type="GO" id="GO:0061630">
    <property type="term" value="F:ubiquitin protein ligase activity"/>
    <property type="evidence" value="ECO:0007669"/>
    <property type="project" value="TreeGrafter"/>
</dbReference>
<evidence type="ECO:0000256" key="6">
    <source>
        <dbReference type="ARBA" id="ARBA00022729"/>
    </source>
</evidence>
<evidence type="ECO:0000259" key="20">
    <source>
        <dbReference type="PROSITE" id="PS50089"/>
    </source>
</evidence>
<evidence type="ECO:0000256" key="8">
    <source>
        <dbReference type="ARBA" id="ARBA00022771"/>
    </source>
</evidence>
<evidence type="ECO:0000256" key="15">
    <source>
        <dbReference type="PROSITE-ProRule" id="PRU00175"/>
    </source>
</evidence>
<protein>
    <submittedName>
        <fullName evidence="22">Uncharacterized protein</fullName>
    </submittedName>
</protein>
<keyword evidence="14" id="KW-0325">Glycoprotein</keyword>
<keyword evidence="11 16" id="KW-0067">ATP-binding</keyword>
<dbReference type="PROSITE" id="PS00108">
    <property type="entry name" value="PROTEIN_KINASE_ST"/>
    <property type="match status" value="1"/>
</dbReference>
<evidence type="ECO:0000256" key="10">
    <source>
        <dbReference type="ARBA" id="ARBA00022833"/>
    </source>
</evidence>
<dbReference type="GO" id="GO:0004674">
    <property type="term" value="F:protein serine/threonine kinase activity"/>
    <property type="evidence" value="ECO:0007669"/>
    <property type="project" value="UniProtKB-KW"/>
</dbReference>
<keyword evidence="9" id="KW-0418">Kinase</keyword>
<dbReference type="SUPFAM" id="SSF88697">
    <property type="entry name" value="PUA domain-like"/>
    <property type="match status" value="1"/>
</dbReference>
<evidence type="ECO:0000256" key="13">
    <source>
        <dbReference type="ARBA" id="ARBA00023136"/>
    </source>
</evidence>
<keyword evidence="13 18" id="KW-0472">Membrane</keyword>
<keyword evidence="8 15" id="KW-0863">Zinc-finger</keyword>
<dbReference type="PANTHER" id="PTHR23327">
    <property type="entry name" value="RING FINGER PROTEIN 127"/>
    <property type="match status" value="1"/>
</dbReference>
<proteinExistence type="predicted"/>
<dbReference type="InterPro" id="IPR003111">
    <property type="entry name" value="Lon_prtase_N"/>
</dbReference>
<sequence length="1339" mass="150460">MSTILQSSSSPELCLEVLEHVQDFPWVESEAESSMSWDRYNHLYDLMQIGNNAFRENRLDEAISCYSKANIIRPNDPIILSNRCTAYLRVGQFLKTRPPTVSEHRPLSGLDPTIHAGLALKDAEKLMDLGSTSTKSYILKINALILLEKYEVARDVIISGLQIDPLSTPLLSLDKATRGTLQIPTHGKPHRSDDFDCTVCLKLLYEPVTTPCGHSFCRSCLFQSMDRGNRCPLCRTVLFITPRTCAISVTLNNIIQKNFPEEFNERKTEQKNLTNPGVDLLPLFVMDVIIPCQKFQLNIFEPRYRLMVRRAMEGNRRMGMVIIDSTTGSIAEYACEAEITDCEPLPDGRFFLEIESRRRCRIIRNWDQDGYRVAEVEWIQDFHPPEESQDRSDLLEMANKAALFARHWIKEAQEAAQGDRQRLAELFKAEGLMPSTQDPERFSFWLATLTNRRPSERLELLRIRDTSERIRRGLLFMKAEEQGSTWRFVSGRSLQDLQACSARHGRGTTEFSKIIEPSSPSSKFTPSDVYLINCGSPHSTLLDDGRTFKSDPQSSSYLSTDENILTSAESVPNNLSTSAPLSSLPLYLTARIFEHESMYRFLVFRPGRHWLRLYFYPLPHPAYNLTSATFSVSTDNNVLLHDFSLKDGSQMVYKEYLINSTSDKFTIKLAPLRKSFAFVNAIEFVSAPDDLIDDSAAAVSPAGEFTGLSNYALEVSYRLNVAGEAITPKNDTLWRNWQPDKQYMMFLEGAKNANVPPDQVKYPDGGATPLIAPNFVYATAYQMRDSGVANSHFKLTWKMEVDPNFSYLIRLHFCDIVSKGPNELYFNVYINTVTVVSSLDLSTLTSGLSIPYYHDFVLNASAISNSSIIIQVGPTPNVPSSIPNAILNGLEVMKMSDSEGTLDGLFSSSDHTPLRRSRIRKVAVVVGLVMGLTAAILLVMGIVRRQRRPKAWQRQKTFSSWLPLNASYGSFMTSKSKTSNFSSIISPGLNLGKVFTFYELKEATNNFDEQAVVGVGGFGKVYLGASPDGTKLAIKRGNASSSQGINEFLTEIELLSKLRHRHLVSLIGFCDENSEMILVYEYMENGPFRDHLYGSNLPHLSWRQRLEICIGSARGLHYLHTGSTQGIIHRDVKTTNILLDENFVAKVSDFGLSKSGPSLEQTHVSTAVKGSFGYLDPEYFRRQQLTEKSDVYSFGVVLFEVLCARPALDPALPREQVNLAEWAMQQHRRGSLEKIIDPHISGTIAPDALRKFVEAAEKCLAEYGVDRPTMGDVLWHLEYALQLQEANPPTETPGNKNAKVVDDLGEPSDEENNGQMNIDDLPDESGLMTSPLFAKVRGR</sequence>
<dbReference type="InterPro" id="IPR017907">
    <property type="entry name" value="Znf_RING_CS"/>
</dbReference>
<dbReference type="Gene3D" id="1.25.40.10">
    <property type="entry name" value="Tetratricopeptide repeat domain"/>
    <property type="match status" value="1"/>
</dbReference>
<dbReference type="Gene3D" id="1.10.510.10">
    <property type="entry name" value="Transferase(Phosphotransferase) domain 1"/>
    <property type="match status" value="1"/>
</dbReference>
<feature type="domain" description="Protein kinase" evidence="19">
    <location>
        <begin position="1007"/>
        <end position="1279"/>
    </location>
</feature>
<keyword evidence="3" id="KW-0808">Transferase</keyword>
<dbReference type="PROSITE" id="PS00107">
    <property type="entry name" value="PROTEIN_KINASE_ATP"/>
    <property type="match status" value="1"/>
</dbReference>
<keyword evidence="4 18" id="KW-0812">Transmembrane</keyword>
<keyword evidence="23" id="KW-1185">Reference proteome</keyword>
<evidence type="ECO:0000259" key="19">
    <source>
        <dbReference type="PROSITE" id="PS50011"/>
    </source>
</evidence>
<gene>
    <name evidence="22" type="ORF">LIER_16075</name>
</gene>
<dbReference type="InterPro" id="IPR024788">
    <property type="entry name" value="Malectin-like_Carb-bd_dom"/>
</dbReference>
<evidence type="ECO:0000256" key="11">
    <source>
        <dbReference type="ARBA" id="ARBA00022840"/>
    </source>
</evidence>
<dbReference type="InterPro" id="IPR000719">
    <property type="entry name" value="Prot_kinase_dom"/>
</dbReference>
<feature type="region of interest" description="Disordered" evidence="17">
    <location>
        <begin position="1286"/>
        <end position="1339"/>
    </location>
</feature>
<dbReference type="FunFam" id="2.60.120.430:FF:000005">
    <property type="entry name" value="Putative receptor-like protein kinase"/>
    <property type="match status" value="1"/>
</dbReference>
<dbReference type="Gene3D" id="3.30.200.20">
    <property type="entry name" value="Phosphorylase Kinase, domain 1"/>
    <property type="match status" value="1"/>
</dbReference>
<dbReference type="PROSITE" id="PS51787">
    <property type="entry name" value="LON_N"/>
    <property type="match status" value="1"/>
</dbReference>
<dbReference type="SMART" id="SM00220">
    <property type="entry name" value="S_TKc"/>
    <property type="match status" value="1"/>
</dbReference>
<dbReference type="InterPro" id="IPR001841">
    <property type="entry name" value="Znf_RING"/>
</dbReference>
<dbReference type="GO" id="GO:0005737">
    <property type="term" value="C:cytoplasm"/>
    <property type="evidence" value="ECO:0007669"/>
    <property type="project" value="UniProtKB-ARBA"/>
</dbReference>
<comment type="caution">
    <text evidence="22">The sequence shown here is derived from an EMBL/GenBank/DDBJ whole genome shotgun (WGS) entry which is preliminary data.</text>
</comment>
<evidence type="ECO:0000256" key="5">
    <source>
        <dbReference type="ARBA" id="ARBA00022723"/>
    </source>
</evidence>
<feature type="binding site" evidence="16">
    <location>
        <position position="1035"/>
    </location>
    <ligand>
        <name>ATP</name>
        <dbReference type="ChEBI" id="CHEBI:30616"/>
    </ligand>
</feature>
<dbReference type="Gene3D" id="1.20.58.1480">
    <property type="match status" value="1"/>
</dbReference>
<dbReference type="PROSITE" id="PS50011">
    <property type="entry name" value="PROTEIN_KINASE_DOM"/>
    <property type="match status" value="1"/>
</dbReference>
<dbReference type="InterPro" id="IPR015947">
    <property type="entry name" value="PUA-like_sf"/>
</dbReference>
<dbReference type="InterPro" id="IPR011009">
    <property type="entry name" value="Kinase-like_dom_sf"/>
</dbReference>
<dbReference type="SMART" id="SM00184">
    <property type="entry name" value="RING"/>
    <property type="match status" value="1"/>
</dbReference>
<dbReference type="InterPro" id="IPR011990">
    <property type="entry name" value="TPR-like_helical_dom_sf"/>
</dbReference>
<dbReference type="PANTHER" id="PTHR23327:SF42">
    <property type="entry name" value="LON PEPTIDASE N-TERMINAL DOMAIN AND RING FINGER PROTEIN C14F5.10C"/>
    <property type="match status" value="1"/>
</dbReference>
<dbReference type="GO" id="GO:0008270">
    <property type="term" value="F:zinc ion binding"/>
    <property type="evidence" value="ECO:0007669"/>
    <property type="project" value="UniProtKB-KW"/>
</dbReference>
<dbReference type="FunFam" id="2.60.120.430:FF:000001">
    <property type="entry name" value="Receptor-like protein kinase FERONIA"/>
    <property type="match status" value="1"/>
</dbReference>
<dbReference type="FunFam" id="1.10.510.10:FF:000058">
    <property type="entry name" value="Receptor-like protein kinase FERONIA"/>
    <property type="match status" value="1"/>
</dbReference>
<dbReference type="PROSITE" id="PS50089">
    <property type="entry name" value="ZF_RING_2"/>
    <property type="match status" value="1"/>
</dbReference>
<feature type="compositionally biased region" description="Polar residues" evidence="17">
    <location>
        <begin position="1286"/>
        <end position="1295"/>
    </location>
</feature>
<reference evidence="22 23" key="1">
    <citation type="submission" date="2024-01" db="EMBL/GenBank/DDBJ databases">
        <title>The complete chloroplast genome sequence of Lithospermum erythrorhizon: insights into the phylogenetic relationship among Boraginaceae species and the maternal lineages of purple gromwells.</title>
        <authorList>
            <person name="Okada T."/>
            <person name="Watanabe K."/>
        </authorList>
    </citation>
    <scope>NUCLEOTIDE SEQUENCE [LARGE SCALE GENOMIC DNA]</scope>
</reference>
<feature type="transmembrane region" description="Helical" evidence="18">
    <location>
        <begin position="922"/>
        <end position="943"/>
    </location>
</feature>
<evidence type="ECO:0000313" key="22">
    <source>
        <dbReference type="EMBL" id="GAA0159253.1"/>
    </source>
</evidence>
<dbReference type="SUPFAM" id="SSF48452">
    <property type="entry name" value="TPR-like"/>
    <property type="match status" value="1"/>
</dbReference>
<evidence type="ECO:0000256" key="3">
    <source>
        <dbReference type="ARBA" id="ARBA00022679"/>
    </source>
</evidence>
<evidence type="ECO:0000256" key="4">
    <source>
        <dbReference type="ARBA" id="ARBA00022692"/>
    </source>
</evidence>
<dbReference type="Pfam" id="PF02190">
    <property type="entry name" value="LON_substr_bdg"/>
    <property type="match status" value="1"/>
</dbReference>
<evidence type="ECO:0000256" key="7">
    <source>
        <dbReference type="ARBA" id="ARBA00022741"/>
    </source>
</evidence>
<evidence type="ECO:0000256" key="12">
    <source>
        <dbReference type="ARBA" id="ARBA00022989"/>
    </source>
</evidence>
<dbReference type="CDD" id="cd16514">
    <property type="entry name" value="RING-HC_LONFs_rpt2"/>
    <property type="match status" value="1"/>
</dbReference>
<dbReference type="Gene3D" id="2.30.130.40">
    <property type="entry name" value="LON domain-like"/>
    <property type="match status" value="1"/>
</dbReference>
<evidence type="ECO:0000313" key="23">
    <source>
        <dbReference type="Proteomes" id="UP001454036"/>
    </source>
</evidence>
<evidence type="ECO:0000256" key="9">
    <source>
        <dbReference type="ARBA" id="ARBA00022777"/>
    </source>
</evidence>
<evidence type="ECO:0000256" key="1">
    <source>
        <dbReference type="ARBA" id="ARBA00004167"/>
    </source>
</evidence>
<dbReference type="PROSITE" id="PS00518">
    <property type="entry name" value="ZF_RING_1"/>
    <property type="match status" value="1"/>
</dbReference>
<dbReference type="InterPro" id="IPR008271">
    <property type="entry name" value="Ser/Thr_kinase_AS"/>
</dbReference>
<dbReference type="EMBL" id="BAABME010003559">
    <property type="protein sequence ID" value="GAA0159253.1"/>
    <property type="molecule type" value="Genomic_DNA"/>
</dbReference>
<keyword evidence="5" id="KW-0479">Metal-binding</keyword>
<dbReference type="Gene3D" id="3.30.40.10">
    <property type="entry name" value="Zinc/RING finger domain, C3HC4 (zinc finger)"/>
    <property type="match status" value="1"/>
</dbReference>
<feature type="domain" description="Lon N-terminal" evidence="21">
    <location>
        <begin position="278"/>
        <end position="481"/>
    </location>
</feature>
<dbReference type="SUPFAM" id="SSF56112">
    <property type="entry name" value="Protein kinase-like (PK-like)"/>
    <property type="match status" value="1"/>
</dbReference>
<dbReference type="Pfam" id="PF07714">
    <property type="entry name" value="PK_Tyr_Ser-Thr"/>
    <property type="match status" value="1"/>
</dbReference>
<evidence type="ECO:0000256" key="2">
    <source>
        <dbReference type="ARBA" id="ARBA00022527"/>
    </source>
</evidence>
<keyword evidence="12 18" id="KW-1133">Transmembrane helix</keyword>
<accession>A0AAV3Q7Q3</accession>
<dbReference type="Pfam" id="PF13923">
    <property type="entry name" value="zf-C3HC4_2"/>
    <property type="match status" value="1"/>
</dbReference>
<organism evidence="22 23">
    <name type="scientific">Lithospermum erythrorhizon</name>
    <name type="common">Purple gromwell</name>
    <name type="synonym">Lithospermum officinale var. erythrorhizon</name>
    <dbReference type="NCBI Taxonomy" id="34254"/>
    <lineage>
        <taxon>Eukaryota</taxon>
        <taxon>Viridiplantae</taxon>
        <taxon>Streptophyta</taxon>
        <taxon>Embryophyta</taxon>
        <taxon>Tracheophyta</taxon>
        <taxon>Spermatophyta</taxon>
        <taxon>Magnoliopsida</taxon>
        <taxon>eudicotyledons</taxon>
        <taxon>Gunneridae</taxon>
        <taxon>Pentapetalae</taxon>
        <taxon>asterids</taxon>
        <taxon>lamiids</taxon>
        <taxon>Boraginales</taxon>
        <taxon>Boraginaceae</taxon>
        <taxon>Boraginoideae</taxon>
        <taxon>Lithospermeae</taxon>
        <taxon>Lithospermum</taxon>
    </lineage>
</organism>
<feature type="domain" description="RING-type" evidence="20">
    <location>
        <begin position="197"/>
        <end position="235"/>
    </location>
</feature>
<evidence type="ECO:0000259" key="21">
    <source>
        <dbReference type="PROSITE" id="PS51787"/>
    </source>
</evidence>
<evidence type="ECO:0000256" key="14">
    <source>
        <dbReference type="ARBA" id="ARBA00023180"/>
    </source>
</evidence>
<dbReference type="SMART" id="SM00464">
    <property type="entry name" value="LON"/>
    <property type="match status" value="1"/>
</dbReference>
<dbReference type="CDD" id="cd14066">
    <property type="entry name" value="STKc_IRAK"/>
    <property type="match status" value="1"/>
</dbReference>
<dbReference type="InterPro" id="IPR046336">
    <property type="entry name" value="Lon_prtase_N_sf"/>
</dbReference>
<comment type="subcellular location">
    <subcellularLocation>
        <location evidence="1">Membrane</location>
        <topology evidence="1">Single-pass membrane protein</topology>
    </subcellularLocation>
</comment>
<dbReference type="InterPro" id="IPR001245">
    <property type="entry name" value="Ser-Thr/Tyr_kinase_cat_dom"/>
</dbReference>
<dbReference type="GO" id="GO:0005524">
    <property type="term" value="F:ATP binding"/>
    <property type="evidence" value="ECO:0007669"/>
    <property type="project" value="UniProtKB-UniRule"/>
</dbReference>
<name>A0AAV3Q7Q3_LITER</name>
<dbReference type="SUPFAM" id="SSF57850">
    <property type="entry name" value="RING/U-box"/>
    <property type="match status" value="1"/>
</dbReference>
<dbReference type="GO" id="GO:0016020">
    <property type="term" value="C:membrane"/>
    <property type="evidence" value="ECO:0007669"/>
    <property type="project" value="UniProtKB-SubCell"/>
</dbReference>
<dbReference type="InterPro" id="IPR013083">
    <property type="entry name" value="Znf_RING/FYVE/PHD"/>
</dbReference>
<dbReference type="FunFam" id="3.30.200.20:FF:000039">
    <property type="entry name" value="receptor-like protein kinase FERONIA"/>
    <property type="match status" value="1"/>
</dbReference>
<feature type="compositionally biased region" description="Acidic residues" evidence="17">
    <location>
        <begin position="1303"/>
        <end position="1312"/>
    </location>
</feature>
<dbReference type="InterPro" id="IPR017441">
    <property type="entry name" value="Protein_kinase_ATP_BS"/>
</dbReference>
<dbReference type="Gene3D" id="2.60.120.430">
    <property type="entry name" value="Galactose-binding lectin"/>
    <property type="match status" value="2"/>
</dbReference>
<keyword evidence="10" id="KW-0862">Zinc</keyword>
<dbReference type="Proteomes" id="UP001454036">
    <property type="component" value="Unassembled WGS sequence"/>
</dbReference>
<evidence type="ECO:0000256" key="16">
    <source>
        <dbReference type="PROSITE-ProRule" id="PRU10141"/>
    </source>
</evidence>
<dbReference type="Pfam" id="PF12819">
    <property type="entry name" value="Malectin_like"/>
    <property type="match status" value="1"/>
</dbReference>
<keyword evidence="7 16" id="KW-0547">Nucleotide-binding</keyword>
<evidence type="ECO:0000256" key="17">
    <source>
        <dbReference type="SAM" id="MobiDB-lite"/>
    </source>
</evidence>
<keyword evidence="6" id="KW-0732">Signal</keyword>